<dbReference type="Pfam" id="PF03081">
    <property type="entry name" value="Exo70_C"/>
    <property type="match status" value="1"/>
</dbReference>
<dbReference type="Gene3D" id="1.20.1280.170">
    <property type="entry name" value="Exocyst complex component Exo70"/>
    <property type="match status" value="1"/>
</dbReference>
<keyword evidence="2 3" id="KW-0813">Transport</keyword>
<accession>A0A835KT18</accession>
<reference evidence="6" key="1">
    <citation type="submission" date="2020-07" db="EMBL/GenBank/DDBJ databases">
        <title>Genome sequence and genetic diversity analysis of an under-domesticated orphan crop, white fonio (Digitaria exilis).</title>
        <authorList>
            <person name="Bennetzen J.L."/>
            <person name="Chen S."/>
            <person name="Ma X."/>
            <person name="Wang X."/>
            <person name="Yssel A.E.J."/>
            <person name="Chaluvadi S.R."/>
            <person name="Johnson M."/>
            <person name="Gangashetty P."/>
            <person name="Hamidou F."/>
            <person name="Sanogo M.D."/>
            <person name="Zwaenepoel A."/>
            <person name="Wallace J."/>
            <person name="Van De Peer Y."/>
            <person name="Van Deynze A."/>
        </authorList>
    </citation>
    <scope>NUCLEOTIDE SEQUENCE</scope>
    <source>
        <tissue evidence="6">Leaves</tissue>
    </source>
</reference>
<dbReference type="OrthoDB" id="676825at2759"/>
<dbReference type="AlphaFoldDB" id="A0A835KT18"/>
<dbReference type="InterPro" id="IPR004140">
    <property type="entry name" value="Exo70"/>
</dbReference>
<evidence type="ECO:0000256" key="1">
    <source>
        <dbReference type="ARBA" id="ARBA00006756"/>
    </source>
</evidence>
<keyword evidence="3" id="KW-0268">Exocytosis</keyword>
<dbReference type="EMBL" id="JACEFO010000353">
    <property type="protein sequence ID" value="KAF8772862.1"/>
    <property type="molecule type" value="Genomic_DNA"/>
</dbReference>
<dbReference type="GO" id="GO:0015031">
    <property type="term" value="P:protein transport"/>
    <property type="evidence" value="ECO:0007669"/>
    <property type="project" value="UniProtKB-KW"/>
</dbReference>
<dbReference type="SUPFAM" id="SSF74788">
    <property type="entry name" value="Cullin repeat-like"/>
    <property type="match status" value="1"/>
</dbReference>
<evidence type="ECO:0000313" key="7">
    <source>
        <dbReference type="Proteomes" id="UP000636709"/>
    </source>
</evidence>
<dbReference type="InterPro" id="IPR046364">
    <property type="entry name" value="Exo70_C"/>
</dbReference>
<sequence length="643" mass="70051">MTFANFELLPRRLQPFYPLSSAIGGSEALSPPLLPPFSMDENQENTDQLMPRRLQPLSPPSSAIGGSEALSSPPFLPPFSMDGNQDNTDHFTGVVTVAVQWNKARTRAAGQAYFPSIRPQYASDRYVKRVRACLTPWCQPLAEASLASCPLVSMIPSMPLPSAMYARIKIIIAEARLDSGVGYDSSSGGGSSPASPAASESDGSSGADELYPHDKTEFRRPHASPLSFSAHDDELDRDCCIRHQPSVCILLDDEHHQRMLLLFLLPAFASPTNAAARAEALSLWLSEFDVAWVLDDMGATAIPRRELGTRVSAWAQALGAMERVFHLHLRSQELTPKQEAALGELAAASAGAMLTLVGAVAALEGSCPWKLLGALDLYAPLTETYPLLAVLFSWGPSHPVPAAAEAALAGLVDGARWCGRDLGAFVRSHYPWQQIPERGEVDPCVGFWMGYFRRMFSSSRVSLRFVLGDGDEDEDEDSPPGTAEGLVAELISCLEAVLEEKAAALAAFAGLRQVFLLNNTHAVAAGSDDLRRSLPPEWLRVREERMEGHIRGYMDASWAPVVSQLARRRSSPSAFHVAFESACSEQRCWKVPDPALRGVLREAVTEYVVPAYRRYLEDHPEVEAPPGGTAEELEQQLSDLFEG</sequence>
<gene>
    <name evidence="6" type="ORF">HU200_005252</name>
</gene>
<dbReference type="InterPro" id="IPR016159">
    <property type="entry name" value="Cullin_repeat-like_dom_sf"/>
</dbReference>
<comment type="caution">
    <text evidence="6">The sequence shown here is derived from an EMBL/GenBank/DDBJ whole genome shotgun (WGS) entry which is preliminary data.</text>
</comment>
<feature type="compositionally biased region" description="Low complexity" evidence="4">
    <location>
        <begin position="183"/>
        <end position="208"/>
    </location>
</feature>
<feature type="domain" description="Exocyst complex subunit Exo70 C-terminal" evidence="5">
    <location>
        <begin position="328"/>
        <end position="621"/>
    </location>
</feature>
<comment type="similarity">
    <text evidence="1 3">Belongs to the EXO70 family.</text>
</comment>
<evidence type="ECO:0000256" key="4">
    <source>
        <dbReference type="SAM" id="MobiDB-lite"/>
    </source>
</evidence>
<keyword evidence="3" id="KW-0653">Protein transport</keyword>
<feature type="region of interest" description="Disordered" evidence="4">
    <location>
        <begin position="183"/>
        <end position="225"/>
    </location>
</feature>
<comment type="function">
    <text evidence="3">Component of the exocyst complex.</text>
</comment>
<proteinExistence type="inferred from homology"/>
<dbReference type="Proteomes" id="UP000636709">
    <property type="component" value="Unassembled WGS sequence"/>
</dbReference>
<dbReference type="GO" id="GO:0005546">
    <property type="term" value="F:phosphatidylinositol-4,5-bisphosphate binding"/>
    <property type="evidence" value="ECO:0007669"/>
    <property type="project" value="InterPro"/>
</dbReference>
<evidence type="ECO:0000259" key="5">
    <source>
        <dbReference type="Pfam" id="PF03081"/>
    </source>
</evidence>
<dbReference type="GO" id="GO:0000145">
    <property type="term" value="C:exocyst"/>
    <property type="evidence" value="ECO:0007669"/>
    <property type="project" value="InterPro"/>
</dbReference>
<evidence type="ECO:0000313" key="6">
    <source>
        <dbReference type="EMBL" id="KAF8772862.1"/>
    </source>
</evidence>
<dbReference type="GO" id="GO:0006887">
    <property type="term" value="P:exocytosis"/>
    <property type="evidence" value="ECO:0007669"/>
    <property type="project" value="UniProtKB-KW"/>
</dbReference>
<dbReference type="PANTHER" id="PTHR12542">
    <property type="entry name" value="EXOCYST COMPLEX PROTEIN EXO70"/>
    <property type="match status" value="1"/>
</dbReference>
<evidence type="ECO:0000256" key="2">
    <source>
        <dbReference type="ARBA" id="ARBA00022448"/>
    </source>
</evidence>
<organism evidence="6 7">
    <name type="scientific">Digitaria exilis</name>
    <dbReference type="NCBI Taxonomy" id="1010633"/>
    <lineage>
        <taxon>Eukaryota</taxon>
        <taxon>Viridiplantae</taxon>
        <taxon>Streptophyta</taxon>
        <taxon>Embryophyta</taxon>
        <taxon>Tracheophyta</taxon>
        <taxon>Spermatophyta</taxon>
        <taxon>Magnoliopsida</taxon>
        <taxon>Liliopsida</taxon>
        <taxon>Poales</taxon>
        <taxon>Poaceae</taxon>
        <taxon>PACMAD clade</taxon>
        <taxon>Panicoideae</taxon>
        <taxon>Panicodae</taxon>
        <taxon>Paniceae</taxon>
        <taxon>Anthephorinae</taxon>
        <taxon>Digitaria</taxon>
    </lineage>
</organism>
<evidence type="ECO:0000256" key="3">
    <source>
        <dbReference type="RuleBase" id="RU365026"/>
    </source>
</evidence>
<feature type="compositionally biased region" description="Basic and acidic residues" evidence="4">
    <location>
        <begin position="210"/>
        <end position="220"/>
    </location>
</feature>
<name>A0A835KT18_9POAL</name>
<dbReference type="PANTHER" id="PTHR12542:SF24">
    <property type="entry name" value="EXOCYST SUBUNIT EXO70 FAMILY PROTEIN"/>
    <property type="match status" value="1"/>
</dbReference>
<protein>
    <recommendedName>
        <fullName evidence="3">Exocyst subunit Exo70 family protein</fullName>
    </recommendedName>
</protein>
<keyword evidence="7" id="KW-1185">Reference proteome</keyword>